<proteinExistence type="predicted"/>
<name>A0AAN9SYA7_PSOTE</name>
<organism evidence="1 2">
    <name type="scientific">Psophocarpus tetragonolobus</name>
    <name type="common">Winged bean</name>
    <name type="synonym">Dolichos tetragonolobus</name>
    <dbReference type="NCBI Taxonomy" id="3891"/>
    <lineage>
        <taxon>Eukaryota</taxon>
        <taxon>Viridiplantae</taxon>
        <taxon>Streptophyta</taxon>
        <taxon>Embryophyta</taxon>
        <taxon>Tracheophyta</taxon>
        <taxon>Spermatophyta</taxon>
        <taxon>Magnoliopsida</taxon>
        <taxon>eudicotyledons</taxon>
        <taxon>Gunneridae</taxon>
        <taxon>Pentapetalae</taxon>
        <taxon>rosids</taxon>
        <taxon>fabids</taxon>
        <taxon>Fabales</taxon>
        <taxon>Fabaceae</taxon>
        <taxon>Papilionoideae</taxon>
        <taxon>50 kb inversion clade</taxon>
        <taxon>NPAAA clade</taxon>
        <taxon>indigoferoid/millettioid clade</taxon>
        <taxon>Phaseoleae</taxon>
        <taxon>Psophocarpus</taxon>
    </lineage>
</organism>
<dbReference type="AlphaFoldDB" id="A0AAN9SYA7"/>
<evidence type="ECO:0000313" key="2">
    <source>
        <dbReference type="Proteomes" id="UP001386955"/>
    </source>
</evidence>
<protein>
    <submittedName>
        <fullName evidence="1">Uncharacterized protein</fullName>
    </submittedName>
</protein>
<keyword evidence="2" id="KW-1185">Reference proteome</keyword>
<gene>
    <name evidence="1" type="ORF">VNO78_01908</name>
</gene>
<reference evidence="1 2" key="1">
    <citation type="submission" date="2024-01" db="EMBL/GenBank/DDBJ databases">
        <title>The genomes of 5 underutilized Papilionoideae crops provide insights into root nodulation and disease resistanc.</title>
        <authorList>
            <person name="Jiang F."/>
        </authorList>
    </citation>
    <scope>NUCLEOTIDE SEQUENCE [LARGE SCALE GENOMIC DNA]</scope>
    <source>
        <strain evidence="1">DUOXIRENSHENG_FW03</strain>
        <tissue evidence="1">Leaves</tissue>
    </source>
</reference>
<sequence length="87" mass="9497">MEGGRRKEEGKKSITIIISNETRLIMIIHSSTSTSTSCPLSHSHTQISKFEREEGFSFLTLTFLLPSSASTVSIAGSAFTLNPLITH</sequence>
<accession>A0AAN9SYA7</accession>
<comment type="caution">
    <text evidence="1">The sequence shown here is derived from an EMBL/GenBank/DDBJ whole genome shotgun (WGS) entry which is preliminary data.</text>
</comment>
<dbReference type="Proteomes" id="UP001386955">
    <property type="component" value="Unassembled WGS sequence"/>
</dbReference>
<dbReference type="EMBL" id="JAYMYS010000001">
    <property type="protein sequence ID" value="KAK7410802.1"/>
    <property type="molecule type" value="Genomic_DNA"/>
</dbReference>
<evidence type="ECO:0000313" key="1">
    <source>
        <dbReference type="EMBL" id="KAK7410802.1"/>
    </source>
</evidence>